<organism evidence="15 16">
    <name type="scientific">Enterobacter bugandensis</name>
    <dbReference type="NCBI Taxonomy" id="881260"/>
    <lineage>
        <taxon>Bacteria</taxon>
        <taxon>Pseudomonadati</taxon>
        <taxon>Pseudomonadota</taxon>
        <taxon>Gammaproteobacteria</taxon>
        <taxon>Enterobacterales</taxon>
        <taxon>Enterobacteriaceae</taxon>
        <taxon>Enterobacter</taxon>
    </lineage>
</organism>
<dbReference type="Pfam" id="PF00577">
    <property type="entry name" value="Usher"/>
    <property type="match status" value="1"/>
</dbReference>
<feature type="domain" description="PapC N-terminal" evidence="14">
    <location>
        <begin position="36"/>
        <end position="185"/>
    </location>
</feature>
<dbReference type="PANTHER" id="PTHR30451:SF21">
    <property type="entry name" value="FIMBRIAL USHER DOMAIN-CONTAINING PROTEIN YDET-RELATED"/>
    <property type="match status" value="1"/>
</dbReference>
<evidence type="ECO:0000259" key="14">
    <source>
        <dbReference type="Pfam" id="PF13954"/>
    </source>
</evidence>
<dbReference type="InterPro" id="IPR025885">
    <property type="entry name" value="PapC_N"/>
</dbReference>
<evidence type="ECO:0000313" key="16">
    <source>
        <dbReference type="Proteomes" id="UP000076063"/>
    </source>
</evidence>
<evidence type="ECO:0000256" key="12">
    <source>
        <dbReference type="SAM" id="SignalP"/>
    </source>
</evidence>
<feature type="domain" description="PapC-like C-terminal" evidence="13">
    <location>
        <begin position="795"/>
        <end position="859"/>
    </location>
</feature>
<dbReference type="PROSITE" id="PS01151">
    <property type="entry name" value="FIMBRIAL_USHER"/>
    <property type="match status" value="1"/>
</dbReference>
<comment type="similarity">
    <text evidence="2 11">Belongs to the fimbrial export usher family.</text>
</comment>
<dbReference type="PANTHER" id="PTHR30451">
    <property type="entry name" value="OUTER MEMBRANE USHER PROTEIN"/>
    <property type="match status" value="1"/>
</dbReference>
<protein>
    <submittedName>
        <fullName evidence="15">Fimbrial biogenesis outer membrane usher protein</fullName>
    </submittedName>
</protein>
<keyword evidence="3 11" id="KW-0813">Transport</keyword>
<evidence type="ECO:0000313" key="15">
    <source>
        <dbReference type="EMBL" id="CZX81731.1"/>
    </source>
</evidence>
<comment type="caution">
    <text evidence="15">The sequence shown here is derived from an EMBL/GenBank/DDBJ whole genome shotgun (WGS) entry which is preliminary data.</text>
</comment>
<dbReference type="GO" id="GO:0015473">
    <property type="term" value="F:fimbrial usher porin activity"/>
    <property type="evidence" value="ECO:0007669"/>
    <property type="project" value="InterPro"/>
</dbReference>
<accession>A0A822WWS8</accession>
<evidence type="ECO:0000256" key="1">
    <source>
        <dbReference type="ARBA" id="ARBA00004571"/>
    </source>
</evidence>
<dbReference type="Pfam" id="PF13954">
    <property type="entry name" value="PapC_N"/>
    <property type="match status" value="1"/>
</dbReference>
<sequence length="872" mass="95034">MKFRKYQTRIVNHRLAPLTLAMLGAFASVNADAGYYFNPAFLSSDPAAVADLSRFSNAGQAPGVYRVDVWLNDNFLATRDVTFNVRKNSTPTDDDTGLTPCLSRKSLDAMGVNVDVLPGLKDEKAGNCVDLPAAIPAATTFFDFEHQRLNISIPQAALRNNARGYIPPEQWDEGINALLLNYDFSGSHSHNSGDYGSTTDNYFLGLNSGLNLGPWRLRDFSTWSYNSSGSETYTNWEHIKTYVERAVIPLKSKLTIGENYTTSDVFDSLPFRGVQINSDDNMLPDSMKGFAPTIHGIAKSNAQVTIKQNGYTIYQSYVPPGAFAINDLYPTSSSGDLNVEVKESDGTISSYSVPYSAVPVLQREGTVKYAATAARYRSNSDQQEDTNFVQGTLIWGLPKGFTVYGGTQLTEKYSAFALGTGVNLGNFGAVSADLTSAQSELSDGSSHNGQSIRFLYAKSLNGMGTNFQLLGYRYSTSGFYTLDETTYKQMKGYVGQDDPNDHTDDNQPVWTDYYNLYYTKRGKLQANISQQLGTAGSIFLNGSQQTYWHTDEKNTLIQLGYSGTVAGVTYNLTYNYNKSPGMSESDRIYSLTLSFPLNLWLHPGGDVTKRLNSIYATYGMSTDNDGRVNNTAGINGTLLEDNNLSYSVQQGYQNQHTGASGSISTEYDSAYGNASLGYNYSNNGDYQQINYGLSGGIVAHRNGITLSQPLGDTNVLIAAPGASNVKVEDGPGIHTDWRGYAVVPYASAYHRNRMALNTNSLSDDLDIDEAVTHVVPTQGALVRATFKARSGTRAMIALMHNGRPVPFGAVVTRSDEGGDTIVGDNGEAYLSGLGETGSLTAQWGDTDDKKCVAVYKLSETKQSLVRLKAECR</sequence>
<dbReference type="InterPro" id="IPR037224">
    <property type="entry name" value="PapC_N_sf"/>
</dbReference>
<evidence type="ECO:0000256" key="6">
    <source>
        <dbReference type="ARBA" id="ARBA00022692"/>
    </source>
</evidence>
<keyword evidence="6 11" id="KW-0812">Transmembrane</keyword>
<evidence type="ECO:0000256" key="5">
    <source>
        <dbReference type="ARBA" id="ARBA00022558"/>
    </source>
</evidence>
<dbReference type="NCBIfam" id="NF011745">
    <property type="entry name" value="PRK15198.1"/>
    <property type="match status" value="1"/>
</dbReference>
<evidence type="ECO:0000256" key="3">
    <source>
        <dbReference type="ARBA" id="ARBA00022448"/>
    </source>
</evidence>
<proteinExistence type="inferred from homology"/>
<keyword evidence="4" id="KW-1134">Transmembrane beta strand</keyword>
<keyword evidence="8 11" id="KW-0472">Membrane</keyword>
<evidence type="ECO:0000256" key="4">
    <source>
        <dbReference type="ARBA" id="ARBA00022452"/>
    </source>
</evidence>
<keyword evidence="5 11" id="KW-1029">Fimbrium biogenesis</keyword>
<comment type="subcellular location">
    <subcellularLocation>
        <location evidence="1 11">Cell outer membrane</location>
        <topology evidence="1 11">Multi-pass membrane protein</topology>
    </subcellularLocation>
</comment>
<dbReference type="GO" id="GO:0009279">
    <property type="term" value="C:cell outer membrane"/>
    <property type="evidence" value="ECO:0007669"/>
    <property type="project" value="UniProtKB-SubCell"/>
</dbReference>
<keyword evidence="7 12" id="KW-0732">Signal</keyword>
<dbReference type="Gene3D" id="3.10.20.410">
    <property type="match status" value="1"/>
</dbReference>
<dbReference type="RefSeq" id="WP_063155310.1">
    <property type="nucleotide sequence ID" value="NZ_CP039452.1"/>
</dbReference>
<gene>
    <name evidence="15" type="primary">fimD_7</name>
    <name evidence="15" type="ORF">SAMEA2273372_03272</name>
</gene>
<dbReference type="FunFam" id="3.10.20.410:FF:000001">
    <property type="entry name" value="Fimbrial outer membrane usher protein"/>
    <property type="match status" value="1"/>
</dbReference>
<dbReference type="Proteomes" id="UP000076063">
    <property type="component" value="Unassembled WGS sequence"/>
</dbReference>
<reference evidence="15 16" key="1">
    <citation type="submission" date="2016-03" db="EMBL/GenBank/DDBJ databases">
        <authorList>
            <consortium name="Pathogen Informatics"/>
        </authorList>
    </citation>
    <scope>NUCLEOTIDE SEQUENCE [LARGE SCALE GENOMIC DNA]</scope>
    <source>
        <strain evidence="16">e1527</strain>
    </source>
</reference>
<dbReference type="AlphaFoldDB" id="A0A822WWS8"/>
<dbReference type="InterPro" id="IPR043142">
    <property type="entry name" value="PapC-like_C_sf"/>
</dbReference>
<dbReference type="Gene3D" id="2.60.40.3110">
    <property type="match status" value="1"/>
</dbReference>
<evidence type="ECO:0000256" key="7">
    <source>
        <dbReference type="ARBA" id="ARBA00022729"/>
    </source>
</evidence>
<feature type="chain" id="PRO_5032393621" evidence="12">
    <location>
        <begin position="34"/>
        <end position="872"/>
    </location>
</feature>
<dbReference type="InterPro" id="IPR000015">
    <property type="entry name" value="Fimb_usher"/>
</dbReference>
<dbReference type="Gene3D" id="2.60.40.2070">
    <property type="match status" value="1"/>
</dbReference>
<feature type="signal peptide" evidence="12">
    <location>
        <begin position="1"/>
        <end position="33"/>
    </location>
</feature>
<dbReference type="Pfam" id="PF13953">
    <property type="entry name" value="PapC_C"/>
    <property type="match status" value="1"/>
</dbReference>
<keyword evidence="9" id="KW-1015">Disulfide bond</keyword>
<dbReference type="NCBIfam" id="NF011740">
    <property type="entry name" value="PRK15193.1"/>
    <property type="match status" value="1"/>
</dbReference>
<dbReference type="EMBL" id="FJZI01000007">
    <property type="protein sequence ID" value="CZX81731.1"/>
    <property type="molecule type" value="Genomic_DNA"/>
</dbReference>
<keyword evidence="10 11" id="KW-0998">Cell outer membrane</keyword>
<dbReference type="Gene3D" id="2.60.40.2610">
    <property type="entry name" value="Outer membrane usher protein FimD, plug domain"/>
    <property type="match status" value="1"/>
</dbReference>
<evidence type="ECO:0000256" key="9">
    <source>
        <dbReference type="ARBA" id="ARBA00023157"/>
    </source>
</evidence>
<name>A0A822WWS8_9ENTR</name>
<evidence type="ECO:0000256" key="11">
    <source>
        <dbReference type="RuleBase" id="RU003884"/>
    </source>
</evidence>
<evidence type="ECO:0000256" key="10">
    <source>
        <dbReference type="ARBA" id="ARBA00023237"/>
    </source>
</evidence>
<evidence type="ECO:0000256" key="8">
    <source>
        <dbReference type="ARBA" id="ARBA00023136"/>
    </source>
</evidence>
<dbReference type="GO" id="GO:0009297">
    <property type="term" value="P:pilus assembly"/>
    <property type="evidence" value="ECO:0007669"/>
    <property type="project" value="InterPro"/>
</dbReference>
<dbReference type="FunFam" id="2.60.40.3110:FF:000001">
    <property type="entry name" value="Putative fimbrial outer membrane usher"/>
    <property type="match status" value="1"/>
</dbReference>
<dbReference type="SUPFAM" id="SSF141729">
    <property type="entry name" value="FimD N-terminal domain-like"/>
    <property type="match status" value="1"/>
</dbReference>
<dbReference type="InterPro" id="IPR025949">
    <property type="entry name" value="PapC-like_C"/>
</dbReference>
<evidence type="ECO:0000259" key="13">
    <source>
        <dbReference type="Pfam" id="PF13953"/>
    </source>
</evidence>
<dbReference type="FunFam" id="2.60.40.2610:FF:000001">
    <property type="entry name" value="Outer membrane fimbrial usher protein"/>
    <property type="match status" value="1"/>
</dbReference>
<dbReference type="InterPro" id="IPR018030">
    <property type="entry name" value="Fimbrial_membr_usher_CS"/>
</dbReference>
<dbReference type="InterPro" id="IPR042186">
    <property type="entry name" value="FimD_plug_dom"/>
</dbReference>
<evidence type="ECO:0000256" key="2">
    <source>
        <dbReference type="ARBA" id="ARBA00008064"/>
    </source>
</evidence>